<organism evidence="2 3">
    <name type="scientific">Marchantia polymorpha subsp. ruderalis</name>
    <dbReference type="NCBI Taxonomy" id="1480154"/>
    <lineage>
        <taxon>Eukaryota</taxon>
        <taxon>Viridiplantae</taxon>
        <taxon>Streptophyta</taxon>
        <taxon>Embryophyta</taxon>
        <taxon>Marchantiophyta</taxon>
        <taxon>Marchantiopsida</taxon>
        <taxon>Marchantiidae</taxon>
        <taxon>Marchantiales</taxon>
        <taxon>Marchantiaceae</taxon>
        <taxon>Marchantia</taxon>
    </lineage>
</organism>
<gene>
    <name evidence="2" type="ORF">AXG93_4295s1850</name>
</gene>
<comment type="caution">
    <text evidence="2">The sequence shown here is derived from an EMBL/GenBank/DDBJ whole genome shotgun (WGS) entry which is preliminary data.</text>
</comment>
<sequence length="81" mass="8784">MGLSDQSREASMASASSESSKEDVAKSFGGNYKMGLAYGLKIDCKEDYDELKAIKKAMKKGDRQRQSGSGSGKTRKHSEKS</sequence>
<evidence type="ECO:0000313" key="2">
    <source>
        <dbReference type="EMBL" id="OAE30229.1"/>
    </source>
</evidence>
<evidence type="ECO:0000256" key="1">
    <source>
        <dbReference type="SAM" id="MobiDB-lite"/>
    </source>
</evidence>
<keyword evidence="3" id="KW-1185">Reference proteome</keyword>
<feature type="compositionally biased region" description="Low complexity" evidence="1">
    <location>
        <begin position="9"/>
        <end position="18"/>
    </location>
</feature>
<feature type="region of interest" description="Disordered" evidence="1">
    <location>
        <begin position="56"/>
        <end position="81"/>
    </location>
</feature>
<reference evidence="2" key="1">
    <citation type="submission" date="2016-03" db="EMBL/GenBank/DDBJ databases">
        <title>Mechanisms controlling the formation of the plant cell surface in tip-growing cells are functionally conserved among land plants.</title>
        <authorList>
            <person name="Honkanen S."/>
            <person name="Jones V.A."/>
            <person name="Morieri G."/>
            <person name="Champion C."/>
            <person name="Hetherington A.J."/>
            <person name="Kelly S."/>
            <person name="Saint-Marcoux D."/>
            <person name="Proust H."/>
            <person name="Prescott H."/>
            <person name="Dolan L."/>
        </authorList>
    </citation>
    <scope>NUCLEOTIDE SEQUENCE [LARGE SCALE GENOMIC DNA]</scope>
    <source>
        <tissue evidence="2">Whole gametophyte</tissue>
    </source>
</reference>
<protein>
    <submittedName>
        <fullName evidence="2">Uncharacterized protein</fullName>
    </submittedName>
</protein>
<feature type="compositionally biased region" description="Basic and acidic residues" evidence="1">
    <location>
        <begin position="56"/>
        <end position="65"/>
    </location>
</feature>
<feature type="region of interest" description="Disordered" evidence="1">
    <location>
        <begin position="1"/>
        <end position="26"/>
    </location>
</feature>
<name>A0A176WAY4_MARPO</name>
<accession>A0A176WAY4</accession>
<proteinExistence type="predicted"/>
<dbReference type="AlphaFoldDB" id="A0A176WAY4"/>
<dbReference type="Proteomes" id="UP000077202">
    <property type="component" value="Unassembled WGS sequence"/>
</dbReference>
<evidence type="ECO:0000313" key="3">
    <source>
        <dbReference type="Proteomes" id="UP000077202"/>
    </source>
</evidence>
<dbReference type="EMBL" id="LVLJ01001351">
    <property type="protein sequence ID" value="OAE30229.1"/>
    <property type="molecule type" value="Genomic_DNA"/>
</dbReference>